<organism evidence="10 11">
    <name type="scientific">Tengunoibacter tsumagoiensis</name>
    <dbReference type="NCBI Taxonomy" id="2014871"/>
    <lineage>
        <taxon>Bacteria</taxon>
        <taxon>Bacillati</taxon>
        <taxon>Chloroflexota</taxon>
        <taxon>Ktedonobacteria</taxon>
        <taxon>Ktedonobacterales</taxon>
        <taxon>Dictyobacteraceae</taxon>
        <taxon>Tengunoibacter</taxon>
    </lineage>
</organism>
<dbReference type="InterPro" id="IPR050196">
    <property type="entry name" value="Cytochrome_P450_Monoox"/>
</dbReference>
<comment type="caution">
    <text evidence="10">The sequence shown here is derived from an EMBL/GenBank/DDBJ whole genome shotgun (WGS) entry which is preliminary data.</text>
</comment>
<dbReference type="PRINTS" id="PR00465">
    <property type="entry name" value="EP450IV"/>
</dbReference>
<feature type="compositionally biased region" description="Polar residues" evidence="9">
    <location>
        <begin position="1"/>
        <end position="11"/>
    </location>
</feature>
<evidence type="ECO:0000256" key="1">
    <source>
        <dbReference type="ARBA" id="ARBA00010617"/>
    </source>
</evidence>
<dbReference type="PANTHER" id="PTHR24291">
    <property type="entry name" value="CYTOCHROME P450 FAMILY 4"/>
    <property type="match status" value="1"/>
</dbReference>
<evidence type="ECO:0000313" key="11">
    <source>
        <dbReference type="Proteomes" id="UP000287352"/>
    </source>
</evidence>
<dbReference type="GO" id="GO:0020037">
    <property type="term" value="F:heme binding"/>
    <property type="evidence" value="ECO:0007669"/>
    <property type="project" value="InterPro"/>
</dbReference>
<dbReference type="EMBL" id="BIFR01000001">
    <property type="protein sequence ID" value="GCE12866.1"/>
    <property type="molecule type" value="Genomic_DNA"/>
</dbReference>
<reference evidence="11" key="1">
    <citation type="submission" date="2018-12" db="EMBL/GenBank/DDBJ databases">
        <title>Tengunoibacter tsumagoiensis gen. nov., sp. nov., Dictyobacter kobayashii sp. nov., D. alpinus sp. nov., and D. joshuensis sp. nov. and description of Dictyobacteraceae fam. nov. within the order Ktedonobacterales isolated from Tengu-no-mugimeshi.</title>
        <authorList>
            <person name="Wang C.M."/>
            <person name="Zheng Y."/>
            <person name="Sakai Y."/>
            <person name="Toyoda A."/>
            <person name="Minakuchi Y."/>
            <person name="Abe K."/>
            <person name="Yokota A."/>
            <person name="Yabe S."/>
        </authorList>
    </citation>
    <scope>NUCLEOTIDE SEQUENCE [LARGE SCALE GENOMIC DNA]</scope>
    <source>
        <strain evidence="11">Uno3</strain>
    </source>
</reference>
<dbReference type="RefSeq" id="WP_126580448.1">
    <property type="nucleotide sequence ID" value="NZ_BIFR01000001.1"/>
</dbReference>
<dbReference type="CDD" id="cd20620">
    <property type="entry name" value="CYP132-like"/>
    <property type="match status" value="1"/>
</dbReference>
<name>A0A402A1D2_9CHLR</name>
<comment type="cofactor">
    <cofactor evidence="7">
        <name>heme</name>
        <dbReference type="ChEBI" id="CHEBI:30413"/>
    </cofactor>
</comment>
<dbReference type="OrthoDB" id="140159at2"/>
<dbReference type="GO" id="GO:0016705">
    <property type="term" value="F:oxidoreductase activity, acting on paired donors, with incorporation or reduction of molecular oxygen"/>
    <property type="evidence" value="ECO:0007669"/>
    <property type="project" value="InterPro"/>
</dbReference>
<keyword evidence="4 8" id="KW-0560">Oxidoreductase</keyword>
<keyword evidence="5 7" id="KW-0408">Iron</keyword>
<evidence type="ECO:0000256" key="3">
    <source>
        <dbReference type="ARBA" id="ARBA00022723"/>
    </source>
</evidence>
<dbReference type="Gene3D" id="1.10.630.10">
    <property type="entry name" value="Cytochrome P450"/>
    <property type="match status" value="1"/>
</dbReference>
<protein>
    <submittedName>
        <fullName evidence="10">Cytochrome P450</fullName>
    </submittedName>
</protein>
<evidence type="ECO:0000256" key="6">
    <source>
        <dbReference type="ARBA" id="ARBA00023033"/>
    </source>
</evidence>
<dbReference type="InterPro" id="IPR017972">
    <property type="entry name" value="Cyt_P450_CS"/>
</dbReference>
<evidence type="ECO:0000256" key="5">
    <source>
        <dbReference type="ARBA" id="ARBA00023004"/>
    </source>
</evidence>
<evidence type="ECO:0000256" key="4">
    <source>
        <dbReference type="ARBA" id="ARBA00023002"/>
    </source>
</evidence>
<evidence type="ECO:0000313" key="10">
    <source>
        <dbReference type="EMBL" id="GCE12866.1"/>
    </source>
</evidence>
<dbReference type="InterPro" id="IPR036396">
    <property type="entry name" value="Cyt_P450_sf"/>
</dbReference>
<keyword evidence="6 8" id="KW-0503">Monooxygenase</keyword>
<keyword evidence="11" id="KW-1185">Reference proteome</keyword>
<accession>A0A402A1D2</accession>
<dbReference type="GO" id="GO:0004497">
    <property type="term" value="F:monooxygenase activity"/>
    <property type="evidence" value="ECO:0007669"/>
    <property type="project" value="UniProtKB-KW"/>
</dbReference>
<dbReference type="Proteomes" id="UP000287352">
    <property type="component" value="Unassembled WGS sequence"/>
</dbReference>
<keyword evidence="3 7" id="KW-0479">Metal-binding</keyword>
<evidence type="ECO:0000256" key="8">
    <source>
        <dbReference type="RuleBase" id="RU000461"/>
    </source>
</evidence>
<evidence type="ECO:0000256" key="2">
    <source>
        <dbReference type="ARBA" id="ARBA00022617"/>
    </source>
</evidence>
<proteinExistence type="inferred from homology"/>
<dbReference type="InterPro" id="IPR001128">
    <property type="entry name" value="Cyt_P450"/>
</dbReference>
<dbReference type="PRINTS" id="PR00385">
    <property type="entry name" value="P450"/>
</dbReference>
<evidence type="ECO:0000256" key="9">
    <source>
        <dbReference type="SAM" id="MobiDB-lite"/>
    </source>
</evidence>
<feature type="binding site" description="axial binding residue" evidence="7">
    <location>
        <position position="406"/>
    </location>
    <ligand>
        <name>heme</name>
        <dbReference type="ChEBI" id="CHEBI:30413"/>
    </ligand>
    <ligandPart>
        <name>Fe</name>
        <dbReference type="ChEBI" id="CHEBI:18248"/>
    </ligandPart>
</feature>
<dbReference type="AlphaFoldDB" id="A0A402A1D2"/>
<dbReference type="GO" id="GO:0005506">
    <property type="term" value="F:iron ion binding"/>
    <property type="evidence" value="ECO:0007669"/>
    <property type="project" value="InterPro"/>
</dbReference>
<sequence length="453" mass="52009">MQKISSPNLSPKSVPGPQSPFFRGHLREMQQDQLGLMLRLRERYGDLVRFRAFGSVFLYVCFDPQGIDHILRVNAQNYHKGSSLQRLTPLLGRENLFLQEGASWLRERRLAQPAFHRQRIAGLTTMMTDSALAMLQRWQAYEQHQQAFDLSTEMMRLTLHIVTKALFNVDVEVEASAVGQAFNIALEHLNHDLNALVPFPLWIPTASNREYTRALTLLNTVVARIIQERRGSQEDRGDLLSMFLLARDEETGEFMNDQQLRDEVMTMVFAGHETTANALTWAWYLLAEHPQVEQRLQQELSQVLGGRVPTVADLPLLPYTRMILDETLRLYPPAPGVIRHVLDDDEIAGYHIPKGSEIAMYQYVTHRHPDLWEQPDQFDPERFLPERSAGRPRFAYFPFGGGPRMCIGNSFALTEAQLILATVAQTYEVRVVPEPLVTLRPRNGMQVTLQRRR</sequence>
<comment type="similarity">
    <text evidence="1 8">Belongs to the cytochrome P450 family.</text>
</comment>
<feature type="region of interest" description="Disordered" evidence="9">
    <location>
        <begin position="1"/>
        <end position="21"/>
    </location>
</feature>
<dbReference type="InterPro" id="IPR002403">
    <property type="entry name" value="Cyt_P450_E_grp-IV"/>
</dbReference>
<evidence type="ECO:0000256" key="7">
    <source>
        <dbReference type="PIRSR" id="PIRSR602403-1"/>
    </source>
</evidence>
<keyword evidence="2 7" id="KW-0349">Heme</keyword>
<dbReference type="SUPFAM" id="SSF48264">
    <property type="entry name" value="Cytochrome P450"/>
    <property type="match status" value="1"/>
</dbReference>
<dbReference type="PROSITE" id="PS00086">
    <property type="entry name" value="CYTOCHROME_P450"/>
    <property type="match status" value="1"/>
</dbReference>
<dbReference type="PANTHER" id="PTHR24291:SF50">
    <property type="entry name" value="BIFUNCTIONAL ALBAFLAVENONE MONOOXYGENASE_TERPENE SYNTHASE"/>
    <property type="match status" value="1"/>
</dbReference>
<gene>
    <name evidence="10" type="ORF">KTT_27250</name>
</gene>
<dbReference type="Pfam" id="PF00067">
    <property type="entry name" value="p450"/>
    <property type="match status" value="1"/>
</dbReference>